<feature type="compositionally biased region" description="Low complexity" evidence="1">
    <location>
        <begin position="121"/>
        <end position="139"/>
    </location>
</feature>
<dbReference type="AlphaFoldDB" id="A0A6A6BHT8"/>
<protein>
    <submittedName>
        <fullName evidence="2">Uncharacterized protein</fullName>
    </submittedName>
</protein>
<dbReference type="RefSeq" id="XP_033398119.1">
    <property type="nucleotide sequence ID" value="XM_033535838.1"/>
</dbReference>
<reference evidence="2" key="1">
    <citation type="journal article" date="2020" name="Stud. Mycol.">
        <title>101 Dothideomycetes genomes: a test case for predicting lifestyles and emergence of pathogens.</title>
        <authorList>
            <person name="Haridas S."/>
            <person name="Albert R."/>
            <person name="Binder M."/>
            <person name="Bloem J."/>
            <person name="Labutti K."/>
            <person name="Salamov A."/>
            <person name="Andreopoulos B."/>
            <person name="Baker S."/>
            <person name="Barry K."/>
            <person name="Bills G."/>
            <person name="Bluhm B."/>
            <person name="Cannon C."/>
            <person name="Castanera R."/>
            <person name="Culley D."/>
            <person name="Daum C."/>
            <person name="Ezra D."/>
            <person name="Gonzalez J."/>
            <person name="Henrissat B."/>
            <person name="Kuo A."/>
            <person name="Liang C."/>
            <person name="Lipzen A."/>
            <person name="Lutzoni F."/>
            <person name="Magnuson J."/>
            <person name="Mondo S."/>
            <person name="Nolan M."/>
            <person name="Ohm R."/>
            <person name="Pangilinan J."/>
            <person name="Park H.-J."/>
            <person name="Ramirez L."/>
            <person name="Alfaro M."/>
            <person name="Sun H."/>
            <person name="Tritt A."/>
            <person name="Yoshinaga Y."/>
            <person name="Zwiers L.-H."/>
            <person name="Turgeon B."/>
            <person name="Goodwin S."/>
            <person name="Spatafora J."/>
            <person name="Crous P."/>
            <person name="Grigoriev I."/>
        </authorList>
    </citation>
    <scope>NUCLEOTIDE SEQUENCE</scope>
    <source>
        <strain evidence="2">CBS 121167</strain>
    </source>
</reference>
<organism evidence="2 3">
    <name type="scientific">Aplosporella prunicola CBS 121167</name>
    <dbReference type="NCBI Taxonomy" id="1176127"/>
    <lineage>
        <taxon>Eukaryota</taxon>
        <taxon>Fungi</taxon>
        <taxon>Dikarya</taxon>
        <taxon>Ascomycota</taxon>
        <taxon>Pezizomycotina</taxon>
        <taxon>Dothideomycetes</taxon>
        <taxon>Dothideomycetes incertae sedis</taxon>
        <taxon>Botryosphaeriales</taxon>
        <taxon>Aplosporellaceae</taxon>
        <taxon>Aplosporella</taxon>
    </lineage>
</organism>
<evidence type="ECO:0000313" key="3">
    <source>
        <dbReference type="Proteomes" id="UP000799438"/>
    </source>
</evidence>
<name>A0A6A6BHT8_9PEZI</name>
<gene>
    <name evidence="2" type="ORF">K452DRAFT_18121</name>
</gene>
<dbReference type="Proteomes" id="UP000799438">
    <property type="component" value="Unassembled WGS sequence"/>
</dbReference>
<proteinExistence type="predicted"/>
<dbReference type="GeneID" id="54293334"/>
<accession>A0A6A6BHT8</accession>
<dbReference type="EMBL" id="ML995484">
    <property type="protein sequence ID" value="KAF2142407.1"/>
    <property type="molecule type" value="Genomic_DNA"/>
</dbReference>
<keyword evidence="3" id="KW-1185">Reference proteome</keyword>
<evidence type="ECO:0000313" key="2">
    <source>
        <dbReference type="EMBL" id="KAF2142407.1"/>
    </source>
</evidence>
<feature type="region of interest" description="Disordered" evidence="1">
    <location>
        <begin position="1"/>
        <end position="85"/>
    </location>
</feature>
<sequence>MHSASPRGEYSCISTGVRTKPGQETCPTLHAVKPRQDKTPPLPSPPTQHKQATAPAAHDEEEEEEEERSPHRKPPAATPPPRPTNVLCAALKPTILICRPRCFQLCHHTLHQLTPTRTAITSSSSSSIASTPTASPSIPNKLATHAASHSRPTPVRHGMRI</sequence>
<evidence type="ECO:0000256" key="1">
    <source>
        <dbReference type="SAM" id="MobiDB-lite"/>
    </source>
</evidence>
<feature type="region of interest" description="Disordered" evidence="1">
    <location>
        <begin position="121"/>
        <end position="161"/>
    </location>
</feature>